<comment type="caution">
    <text evidence="1">The sequence shown here is derived from an EMBL/GenBank/DDBJ whole genome shotgun (WGS) entry which is preliminary data.</text>
</comment>
<gene>
    <name evidence="1" type="ORF">OBO34_12230</name>
</gene>
<evidence type="ECO:0000313" key="1">
    <source>
        <dbReference type="EMBL" id="MCU7379113.1"/>
    </source>
</evidence>
<dbReference type="InterPro" id="IPR025373">
    <property type="entry name" value="DUF4363"/>
</dbReference>
<accession>A0A9J6QPJ1</accession>
<dbReference type="Pfam" id="PF14276">
    <property type="entry name" value="DUF4363"/>
    <property type="match status" value="1"/>
</dbReference>
<dbReference type="AlphaFoldDB" id="A0A9J6QPJ1"/>
<sequence>MRNFIVSLICLGVLVGAWCVFDNYSDTRLQGYIDQIETTIIPEIEAKNWDDAYAHFEEVSDSWHKYKKTAAFFLDTDAINEADYSIAKSKYYIKAKDDSNSTGELACLQEQMTFLHYNESLSAGNIF</sequence>
<dbReference type="EMBL" id="JAOSHN010000005">
    <property type="protein sequence ID" value="MCU7379113.1"/>
    <property type="molecule type" value="Genomic_DNA"/>
</dbReference>
<dbReference type="RefSeq" id="WP_148399183.1">
    <property type="nucleotide sequence ID" value="NZ_JAJAGH010000014.1"/>
</dbReference>
<proteinExistence type="predicted"/>
<reference evidence="1" key="1">
    <citation type="submission" date="2022-09" db="EMBL/GenBank/DDBJ databases">
        <title>Culturomic study of gut microbiota in children with autism spectrum disorder.</title>
        <authorList>
            <person name="Efimov B.A."/>
            <person name="Chaplin A.V."/>
            <person name="Sokolova S.R."/>
            <person name="Pikina A.P."/>
            <person name="Korzhanova M."/>
            <person name="Belova V."/>
            <person name="Korostin D."/>
        </authorList>
    </citation>
    <scope>NUCLEOTIDE SEQUENCE</scope>
    <source>
        <strain evidence="1">ASD5510</strain>
    </source>
</reference>
<name>A0A9J6QPJ1_9FIRM</name>
<dbReference type="Proteomes" id="UP001065549">
    <property type="component" value="Unassembled WGS sequence"/>
</dbReference>
<evidence type="ECO:0000313" key="2">
    <source>
        <dbReference type="Proteomes" id="UP001065549"/>
    </source>
</evidence>
<organism evidence="1 2">
    <name type="scientific">Hominibacterium faecale</name>
    <dbReference type="NCBI Taxonomy" id="2839743"/>
    <lineage>
        <taxon>Bacteria</taxon>
        <taxon>Bacillati</taxon>
        <taxon>Bacillota</taxon>
        <taxon>Clostridia</taxon>
        <taxon>Peptostreptococcales</taxon>
        <taxon>Anaerovoracaceae</taxon>
        <taxon>Hominibacterium</taxon>
    </lineage>
</organism>
<protein>
    <submittedName>
        <fullName evidence="1">DUF4363 family protein</fullName>
    </submittedName>
</protein>
<keyword evidence="2" id="KW-1185">Reference proteome</keyword>